<reference evidence="3 4" key="1">
    <citation type="journal article" date="2020" name="G3 (Bethesda)">
        <title>Genetic Underpinnings of Host Manipulation by Ophiocordyceps as Revealed by Comparative Transcriptomics.</title>
        <authorList>
            <person name="Will I."/>
            <person name="Das B."/>
            <person name="Trinh T."/>
            <person name="Brachmann A."/>
            <person name="Ohm R.A."/>
            <person name="de Bekker C."/>
        </authorList>
    </citation>
    <scope>NUCLEOTIDE SEQUENCE [LARGE SCALE GENOMIC DNA]</scope>
    <source>
        <strain evidence="3 4">EC05</strain>
    </source>
</reference>
<feature type="compositionally biased region" description="Basic and acidic residues" evidence="1">
    <location>
        <begin position="349"/>
        <end position="362"/>
    </location>
</feature>
<dbReference type="OrthoDB" id="5288828at2759"/>
<keyword evidence="4" id="KW-1185">Reference proteome</keyword>
<evidence type="ECO:0000313" key="3">
    <source>
        <dbReference type="EMBL" id="KAF4595933.1"/>
    </source>
</evidence>
<feature type="region of interest" description="Disordered" evidence="1">
    <location>
        <begin position="450"/>
        <end position="478"/>
    </location>
</feature>
<dbReference type="InterPro" id="IPR018744">
    <property type="entry name" value="DUF2293"/>
</dbReference>
<dbReference type="AlphaFoldDB" id="A0A8H4VHC0"/>
<evidence type="ECO:0000313" key="4">
    <source>
        <dbReference type="Proteomes" id="UP000562929"/>
    </source>
</evidence>
<protein>
    <recommendedName>
        <fullName evidence="2">DUF2293 domain-containing protein</fullName>
    </recommendedName>
</protein>
<dbReference type="PANTHER" id="PTHR38113:SF1">
    <property type="entry name" value="DUF2293 DOMAIN-CONTAINING PROTEIN"/>
    <property type="match status" value="1"/>
</dbReference>
<feature type="region of interest" description="Disordered" evidence="1">
    <location>
        <begin position="285"/>
        <end position="334"/>
    </location>
</feature>
<feature type="compositionally biased region" description="Basic and acidic residues" evidence="1">
    <location>
        <begin position="461"/>
        <end position="471"/>
    </location>
</feature>
<gene>
    <name evidence="3" type="ORF">GQ602_001546</name>
</gene>
<feature type="region of interest" description="Disordered" evidence="1">
    <location>
        <begin position="1"/>
        <end position="37"/>
    </location>
</feature>
<feature type="compositionally biased region" description="Low complexity" evidence="1">
    <location>
        <begin position="294"/>
        <end position="305"/>
    </location>
</feature>
<sequence length="586" mass="66095">MGKQKRRQPGGGGAKQRHKRAQPQRQPSVEEPPVRRDVVVKRPLPAVKSKHRSYFELVENKDKKKKLECQSTCTTIPPPGFEYVPMGNPELTSLCKELSRERGLLIYVVSSTTQRFSLAAHMTRCGYHFEIAIVKEARRNIIHDPDLESSVPHGDPEPIPASQELYHAQVDAAMRDLFPRIPHTDRHIIIGRAFTRGSRFKGEKVVGLIENMSLSRRVQLAVLAHIRHNYTTYDELLKDIPWSEARRVIQPACLDVIVKWRGDEENGRDELDEILREVVIISDSEDDESDVDSSDGSSVVEIGSSNVASSAYPRPSRTAHRPTQSGVDSDSRGRRGFDRYRRAWEDAVRRNDDRQEADRPVREGAGNAPRPLQEVRGKTPAPNGYVPRAIQACGRAISPFSEAYNEPVVEVECRVHEHVWRNSCSHEPWLRLDSAYQETVFRSVETDSGPQYSAWGSTARPDVRPRQERDVHRQHHGEQYCLSVTASSSSSRPMHGYAHAASFPVSSGHHHGDPSGWAPPVFSTSSHHHPVRSMQASAPVAQPPAERIVMNTARPGSRWNPIVMEDRGGFYERIEESDSSPRQARR</sequence>
<accession>A0A8H4VHC0</accession>
<comment type="caution">
    <text evidence="3">The sequence shown here is derived from an EMBL/GenBank/DDBJ whole genome shotgun (WGS) entry which is preliminary data.</text>
</comment>
<evidence type="ECO:0000259" key="2">
    <source>
        <dbReference type="Pfam" id="PF10056"/>
    </source>
</evidence>
<dbReference type="Pfam" id="PF10056">
    <property type="entry name" value="DUF2293"/>
    <property type="match status" value="1"/>
</dbReference>
<organism evidence="3 4">
    <name type="scientific">Ophiocordyceps camponoti-floridani</name>
    <dbReference type="NCBI Taxonomy" id="2030778"/>
    <lineage>
        <taxon>Eukaryota</taxon>
        <taxon>Fungi</taxon>
        <taxon>Dikarya</taxon>
        <taxon>Ascomycota</taxon>
        <taxon>Pezizomycotina</taxon>
        <taxon>Sordariomycetes</taxon>
        <taxon>Hypocreomycetidae</taxon>
        <taxon>Hypocreales</taxon>
        <taxon>Ophiocordycipitaceae</taxon>
        <taxon>Ophiocordyceps</taxon>
    </lineage>
</organism>
<evidence type="ECO:0000256" key="1">
    <source>
        <dbReference type="SAM" id="MobiDB-lite"/>
    </source>
</evidence>
<dbReference type="EMBL" id="JAACLJ010000001">
    <property type="protein sequence ID" value="KAF4595933.1"/>
    <property type="molecule type" value="Genomic_DNA"/>
</dbReference>
<dbReference type="Proteomes" id="UP000562929">
    <property type="component" value="Unassembled WGS sequence"/>
</dbReference>
<proteinExistence type="predicted"/>
<feature type="region of interest" description="Disordered" evidence="1">
    <location>
        <begin position="504"/>
        <end position="541"/>
    </location>
</feature>
<name>A0A8H4VHC0_9HYPO</name>
<feature type="region of interest" description="Disordered" evidence="1">
    <location>
        <begin position="349"/>
        <end position="383"/>
    </location>
</feature>
<feature type="domain" description="DUF2293" evidence="2">
    <location>
        <begin position="173"/>
        <end position="261"/>
    </location>
</feature>
<dbReference type="PANTHER" id="PTHR38113">
    <property type="match status" value="1"/>
</dbReference>